<name>X1BE01_9ZZZZ</name>
<reference evidence="1" key="1">
    <citation type="journal article" date="2014" name="Front. Microbiol.">
        <title>High frequency of phylogenetically diverse reductive dehalogenase-homologous genes in deep subseafloor sedimentary metagenomes.</title>
        <authorList>
            <person name="Kawai M."/>
            <person name="Futagami T."/>
            <person name="Toyoda A."/>
            <person name="Takaki Y."/>
            <person name="Nishi S."/>
            <person name="Hori S."/>
            <person name="Arai W."/>
            <person name="Tsubouchi T."/>
            <person name="Morono Y."/>
            <person name="Uchiyama I."/>
            <person name="Ito T."/>
            <person name="Fujiyama A."/>
            <person name="Inagaki F."/>
            <person name="Takami H."/>
        </authorList>
    </citation>
    <scope>NUCLEOTIDE SEQUENCE</scope>
    <source>
        <strain evidence="1">Expedition CK06-06</strain>
    </source>
</reference>
<gene>
    <name evidence="1" type="ORF">S01H4_36667</name>
</gene>
<sequence length="261" mass="30546">DPEFYESISEYLVEENIDQNVAKNYEEAKVRYLDYIIGHLQLSELTDRSIAAFSSDYALYWFDYLAGYDTIFVELGWHHDTQKHIALCRGAATVQQKDWGSIIVWNDIDRENDQRNDPRGDYKTGPEMLDDMLISYEAGADYVIVFNYPTDPPGNPYGILTDEHFDVIQQFWSYMQQNPQDYGKTQAQAALVLPENYAWGMRHVDDRIWGYWGPDELSEQIWNLSQNLLDQYGLALDIVYDDQNYPLTDIYTEIIYWNSTG</sequence>
<proteinExistence type="predicted"/>
<evidence type="ECO:0000313" key="1">
    <source>
        <dbReference type="EMBL" id="GAG94164.1"/>
    </source>
</evidence>
<protein>
    <recommendedName>
        <fullName evidence="2">Glycoside hydrolase family 42 N-terminal domain-containing protein</fullName>
    </recommendedName>
</protein>
<comment type="caution">
    <text evidence="1">The sequence shown here is derived from an EMBL/GenBank/DDBJ whole genome shotgun (WGS) entry which is preliminary data.</text>
</comment>
<dbReference type="EMBL" id="BART01019623">
    <property type="protein sequence ID" value="GAG94164.1"/>
    <property type="molecule type" value="Genomic_DNA"/>
</dbReference>
<feature type="non-terminal residue" evidence="1">
    <location>
        <position position="1"/>
    </location>
</feature>
<organism evidence="1">
    <name type="scientific">marine sediment metagenome</name>
    <dbReference type="NCBI Taxonomy" id="412755"/>
    <lineage>
        <taxon>unclassified sequences</taxon>
        <taxon>metagenomes</taxon>
        <taxon>ecological metagenomes</taxon>
    </lineage>
</organism>
<dbReference type="AlphaFoldDB" id="X1BE01"/>
<evidence type="ECO:0008006" key="2">
    <source>
        <dbReference type="Google" id="ProtNLM"/>
    </source>
</evidence>
<accession>X1BE01</accession>